<organism evidence="1 2">
    <name type="scientific">Roseomonas genomospecies 6</name>
    <dbReference type="NCBI Taxonomy" id="214106"/>
    <lineage>
        <taxon>Bacteria</taxon>
        <taxon>Pseudomonadati</taxon>
        <taxon>Pseudomonadota</taxon>
        <taxon>Alphaproteobacteria</taxon>
        <taxon>Acetobacterales</taxon>
        <taxon>Roseomonadaceae</taxon>
        <taxon>Roseomonas</taxon>
    </lineage>
</organism>
<name>A0A9W7KRD5_9PROT</name>
<dbReference type="AlphaFoldDB" id="A0A9W7KRD5"/>
<gene>
    <name evidence="1" type="ORF">DS843_20585</name>
</gene>
<comment type="caution">
    <text evidence="1">The sequence shown here is derived from an EMBL/GenBank/DDBJ whole genome shotgun (WGS) entry which is preliminary data.</text>
</comment>
<proteinExistence type="predicted"/>
<dbReference type="Proteomes" id="UP000480854">
    <property type="component" value="Unassembled WGS sequence"/>
</dbReference>
<dbReference type="RefSeq" id="WP_149470718.1">
    <property type="nucleotide sequence ID" value="NZ_QOKW01000018.1"/>
</dbReference>
<sequence>MTLPSFERPRLSIVARLGLDERNVAEEFEPTPVAKPIHTSPVHLFQDGDRDGLGEVSGRIFGAILLRIPSPQFSGLGIAHSRQELRHHSHNADEQVKPDPCRMLPLPPGVRNVIDV</sequence>
<keyword evidence="2" id="KW-1185">Reference proteome</keyword>
<evidence type="ECO:0000313" key="2">
    <source>
        <dbReference type="Proteomes" id="UP000480854"/>
    </source>
</evidence>
<reference evidence="1 2" key="1">
    <citation type="submission" date="2018-07" db="EMBL/GenBank/DDBJ databases">
        <title>Genome sequence of Azospirillum sp. ATCC 49961.</title>
        <authorList>
            <person name="Sant'Anna F.H."/>
            <person name="Baldani J.I."/>
            <person name="Zilli J.E."/>
            <person name="Reis V.M."/>
            <person name="Hartmann A."/>
            <person name="Cruz L."/>
            <person name="de Souza E.M."/>
            <person name="de Oliveira Pedrosa F."/>
            <person name="Passaglia L.M.P."/>
        </authorList>
    </citation>
    <scope>NUCLEOTIDE SEQUENCE [LARGE SCALE GENOMIC DNA]</scope>
    <source>
        <strain evidence="1 2">ATCC 49961</strain>
    </source>
</reference>
<protein>
    <submittedName>
        <fullName evidence="1">Uncharacterized protein</fullName>
    </submittedName>
</protein>
<dbReference type="EMBL" id="QOKW01000018">
    <property type="protein sequence ID" value="KAA0678253.1"/>
    <property type="molecule type" value="Genomic_DNA"/>
</dbReference>
<evidence type="ECO:0000313" key="1">
    <source>
        <dbReference type="EMBL" id="KAA0678253.1"/>
    </source>
</evidence>
<accession>A0A9W7KRD5</accession>